<evidence type="ECO:0000313" key="2">
    <source>
        <dbReference type="Proteomes" id="UP000814033"/>
    </source>
</evidence>
<keyword evidence="2" id="KW-1185">Reference proteome</keyword>
<organism evidence="1 2">
    <name type="scientific">Auriscalpium vulgare</name>
    <dbReference type="NCBI Taxonomy" id="40419"/>
    <lineage>
        <taxon>Eukaryota</taxon>
        <taxon>Fungi</taxon>
        <taxon>Dikarya</taxon>
        <taxon>Basidiomycota</taxon>
        <taxon>Agaricomycotina</taxon>
        <taxon>Agaricomycetes</taxon>
        <taxon>Russulales</taxon>
        <taxon>Auriscalpiaceae</taxon>
        <taxon>Auriscalpium</taxon>
    </lineage>
</organism>
<reference evidence="1" key="2">
    <citation type="journal article" date="2022" name="New Phytol.">
        <title>Evolutionary transition to the ectomycorrhizal habit in the genomes of a hyperdiverse lineage of mushroom-forming fungi.</title>
        <authorList>
            <person name="Looney B."/>
            <person name="Miyauchi S."/>
            <person name="Morin E."/>
            <person name="Drula E."/>
            <person name="Courty P.E."/>
            <person name="Kohler A."/>
            <person name="Kuo A."/>
            <person name="LaButti K."/>
            <person name="Pangilinan J."/>
            <person name="Lipzen A."/>
            <person name="Riley R."/>
            <person name="Andreopoulos W."/>
            <person name="He G."/>
            <person name="Johnson J."/>
            <person name="Nolan M."/>
            <person name="Tritt A."/>
            <person name="Barry K.W."/>
            <person name="Grigoriev I.V."/>
            <person name="Nagy L.G."/>
            <person name="Hibbett D."/>
            <person name="Henrissat B."/>
            <person name="Matheny P.B."/>
            <person name="Labbe J."/>
            <person name="Martin F.M."/>
        </authorList>
    </citation>
    <scope>NUCLEOTIDE SEQUENCE</scope>
    <source>
        <strain evidence="1">FP105234-sp</strain>
    </source>
</reference>
<sequence>MTITQEIYNNRSAATRTRTTAQLAASPLQSPADKKGKSKVTEKEPSTPQRDADEGYGGSQATSSAASATGSEVGENGPTMDGAAVTAKPISTSTPRNEKNKKKKKKANQW</sequence>
<name>A0ACB8RX53_9AGAM</name>
<proteinExistence type="predicted"/>
<accession>A0ACB8RX53</accession>
<dbReference type="Proteomes" id="UP000814033">
    <property type="component" value="Unassembled WGS sequence"/>
</dbReference>
<reference evidence="1" key="1">
    <citation type="submission" date="2021-02" db="EMBL/GenBank/DDBJ databases">
        <authorList>
            <consortium name="DOE Joint Genome Institute"/>
            <person name="Ahrendt S."/>
            <person name="Looney B.P."/>
            <person name="Miyauchi S."/>
            <person name="Morin E."/>
            <person name="Drula E."/>
            <person name="Courty P.E."/>
            <person name="Chicoki N."/>
            <person name="Fauchery L."/>
            <person name="Kohler A."/>
            <person name="Kuo A."/>
            <person name="Labutti K."/>
            <person name="Pangilinan J."/>
            <person name="Lipzen A."/>
            <person name="Riley R."/>
            <person name="Andreopoulos W."/>
            <person name="He G."/>
            <person name="Johnson J."/>
            <person name="Barry K.W."/>
            <person name="Grigoriev I.V."/>
            <person name="Nagy L."/>
            <person name="Hibbett D."/>
            <person name="Henrissat B."/>
            <person name="Matheny P.B."/>
            <person name="Labbe J."/>
            <person name="Martin F."/>
        </authorList>
    </citation>
    <scope>NUCLEOTIDE SEQUENCE</scope>
    <source>
        <strain evidence="1">FP105234-sp</strain>
    </source>
</reference>
<gene>
    <name evidence="1" type="ORF">FA95DRAFT_1558051</name>
</gene>
<dbReference type="EMBL" id="MU275887">
    <property type="protein sequence ID" value="KAI0048402.1"/>
    <property type="molecule type" value="Genomic_DNA"/>
</dbReference>
<protein>
    <submittedName>
        <fullName evidence="1">Uncharacterized protein</fullName>
    </submittedName>
</protein>
<comment type="caution">
    <text evidence="1">The sequence shown here is derived from an EMBL/GenBank/DDBJ whole genome shotgun (WGS) entry which is preliminary data.</text>
</comment>
<evidence type="ECO:0000313" key="1">
    <source>
        <dbReference type="EMBL" id="KAI0048402.1"/>
    </source>
</evidence>